<comment type="similarity">
    <text evidence="2">Belongs to the EamA transporter family.</text>
</comment>
<protein>
    <submittedName>
        <fullName evidence="8">Putative transporter YvbV</fullName>
    </submittedName>
</protein>
<evidence type="ECO:0000259" key="7">
    <source>
        <dbReference type="Pfam" id="PF00892"/>
    </source>
</evidence>
<keyword evidence="6" id="KW-0472">Membrane</keyword>
<dbReference type="PANTHER" id="PTHR32322">
    <property type="entry name" value="INNER MEMBRANE TRANSPORTER"/>
    <property type="match status" value="1"/>
</dbReference>
<dbReference type="Proteomes" id="UP000275368">
    <property type="component" value="Chromosome"/>
</dbReference>
<evidence type="ECO:0000256" key="1">
    <source>
        <dbReference type="ARBA" id="ARBA00004651"/>
    </source>
</evidence>
<gene>
    <name evidence="8" type="primary">yvbV</name>
    <name evidence="8" type="ORF">Back11_20080</name>
</gene>
<organism evidence="8 9">
    <name type="scientific">Paenibacillus baekrokdamisoli</name>
    <dbReference type="NCBI Taxonomy" id="1712516"/>
    <lineage>
        <taxon>Bacteria</taxon>
        <taxon>Bacillati</taxon>
        <taxon>Bacillota</taxon>
        <taxon>Bacilli</taxon>
        <taxon>Bacillales</taxon>
        <taxon>Paenibacillaceae</taxon>
        <taxon>Paenibacillus</taxon>
    </lineage>
</organism>
<dbReference type="RefSeq" id="WP_125655909.1">
    <property type="nucleotide sequence ID" value="NZ_AP019308.1"/>
</dbReference>
<dbReference type="EMBL" id="AP019308">
    <property type="protein sequence ID" value="BBH20663.1"/>
    <property type="molecule type" value="Genomic_DNA"/>
</dbReference>
<keyword evidence="4" id="KW-0812">Transmembrane</keyword>
<dbReference type="InterPro" id="IPR037185">
    <property type="entry name" value="EmrE-like"/>
</dbReference>
<name>A0A3G9J744_9BACL</name>
<comment type="subcellular location">
    <subcellularLocation>
        <location evidence="1">Cell membrane</location>
        <topology evidence="1">Multi-pass membrane protein</topology>
    </subcellularLocation>
</comment>
<proteinExistence type="inferred from homology"/>
<feature type="domain" description="EamA" evidence="7">
    <location>
        <begin position="9"/>
        <end position="140"/>
    </location>
</feature>
<dbReference type="Pfam" id="PF00892">
    <property type="entry name" value="EamA"/>
    <property type="match status" value="2"/>
</dbReference>
<accession>A0A3G9J744</accession>
<dbReference type="AlphaFoldDB" id="A0A3G9J744"/>
<keyword evidence="9" id="KW-1185">Reference proteome</keyword>
<dbReference type="OrthoDB" id="510638at2"/>
<feature type="domain" description="EamA" evidence="7">
    <location>
        <begin position="151"/>
        <end position="286"/>
    </location>
</feature>
<evidence type="ECO:0000256" key="3">
    <source>
        <dbReference type="ARBA" id="ARBA00022475"/>
    </source>
</evidence>
<evidence type="ECO:0000313" key="8">
    <source>
        <dbReference type="EMBL" id="BBH20663.1"/>
    </source>
</evidence>
<dbReference type="SUPFAM" id="SSF103481">
    <property type="entry name" value="Multidrug resistance efflux transporter EmrE"/>
    <property type="match status" value="2"/>
</dbReference>
<evidence type="ECO:0000256" key="5">
    <source>
        <dbReference type="ARBA" id="ARBA00022989"/>
    </source>
</evidence>
<keyword evidence="5" id="KW-1133">Transmembrane helix</keyword>
<evidence type="ECO:0000256" key="4">
    <source>
        <dbReference type="ARBA" id="ARBA00022692"/>
    </source>
</evidence>
<evidence type="ECO:0000256" key="2">
    <source>
        <dbReference type="ARBA" id="ARBA00007362"/>
    </source>
</evidence>
<dbReference type="InterPro" id="IPR000620">
    <property type="entry name" value="EamA_dom"/>
</dbReference>
<dbReference type="InterPro" id="IPR050638">
    <property type="entry name" value="AA-Vitamin_Transporters"/>
</dbReference>
<evidence type="ECO:0000256" key="6">
    <source>
        <dbReference type="ARBA" id="ARBA00023136"/>
    </source>
</evidence>
<sequence>MSKLTRTQTILLIVFLVTVWGVNWPLSKLALTYTPPVLFSGMRTLLGGLFLFIVAVTRYKQLRFKETWFIYLISALLNVVLYYGLQTIGLNYMPAGLFAAIVFLQPVLVGIFSWLWLGESMYGLKIIGLILGFLGVGVISSGGLSEHISFIGILLALGSSLSWALGTVYVKKIGSAVDSIWLVTLQLIMGGLFMTITGSSVERWKDIVWNWTFILSLLFISVFVIAIGWLVFYKLMDSGEASKVASFTFLIPLLAILIGTLFLNEPFTLSLLVGLVLILVSIYCVNRTRRGTRG</sequence>
<dbReference type="KEGG" id="pbk:Back11_20080"/>
<keyword evidence="3" id="KW-1003">Cell membrane</keyword>
<reference evidence="8 9" key="1">
    <citation type="submission" date="2018-11" db="EMBL/GenBank/DDBJ databases">
        <title>Complete genome sequence of Paenibacillus baekrokdamisoli strain KCTC 33723.</title>
        <authorList>
            <person name="Kang S.W."/>
            <person name="Lee K.C."/>
            <person name="Kim K.K."/>
            <person name="Kim J.S."/>
            <person name="Kim D.S."/>
            <person name="Ko S.H."/>
            <person name="Yang S.H."/>
            <person name="Lee J.S."/>
        </authorList>
    </citation>
    <scope>NUCLEOTIDE SEQUENCE [LARGE SCALE GENOMIC DNA]</scope>
    <source>
        <strain evidence="8 9">KCTC 33723</strain>
    </source>
</reference>
<dbReference type="PANTHER" id="PTHR32322:SF18">
    <property type="entry name" value="S-ADENOSYLMETHIONINE_S-ADENOSYLHOMOCYSTEINE TRANSPORTER"/>
    <property type="match status" value="1"/>
</dbReference>
<dbReference type="GO" id="GO:0005886">
    <property type="term" value="C:plasma membrane"/>
    <property type="evidence" value="ECO:0007669"/>
    <property type="project" value="UniProtKB-SubCell"/>
</dbReference>
<evidence type="ECO:0000313" key="9">
    <source>
        <dbReference type="Proteomes" id="UP000275368"/>
    </source>
</evidence>